<protein>
    <submittedName>
        <fullName evidence="5">Uncharacterized protein</fullName>
    </submittedName>
</protein>
<sequence length="409" mass="43064">MSTPPPPGPDRPQGPGQYPAPQPPGPYQPGPYQPGPYQPGPYQGPYGPAPHGAWSPYPYQPEPPVNGLAIAALVLGVLCFLPAVGLVLGVVALRQIGKKGERGKGMAIAGSVLSSAGLALWAVAVPTGVAADFWEGFKEGAAEETLSVHKGQCFDAPGGSLEGVTYDLDIVPCGGEHDGEVFATVTVPDGSFPGDARLSTVAEDRCYTLQSDYALDAWAVPEHVDLYYLTPTEQSWRLGDREITCVFGHTDGKGTLTGSLRNDATTLDADQLAYLESVRDLDAVLEGEPEEYAEDDLDANTEWAAEVRDGVAAQAGALRGHTWPAGAEQPVAALLKELDTARGHWAKAASASDADTFYEHYDAGYAFYDGARTIDVREALGLDTSPPDYDYEDDGDTGSGGHGDTGLDV</sequence>
<reference evidence="6" key="1">
    <citation type="journal article" date="2015" name="J. Biotechnol.">
        <title>Complete genome sequence of the actinobacterium Streptomyces glaucescens GLA.O (DSM 40922) consisting of a linear chromosome and one linear plasmid.</title>
        <authorList>
            <person name="Ortseifen V."/>
            <person name="Winkler A."/>
            <person name="Albersmeier A."/>
            <person name="Wendler S."/>
            <person name="Puhler A."/>
            <person name="Kalinowski J."/>
            <person name="Ruckert C."/>
        </authorList>
    </citation>
    <scope>NUCLEOTIDE SEQUENCE [LARGE SCALE GENOMIC DNA]</scope>
    <source>
        <strain evidence="6">DSM 40922 / GLA O</strain>
    </source>
</reference>
<dbReference type="OrthoDB" id="3628931at2"/>
<dbReference type="InterPro" id="IPR026004">
    <property type="entry name" value="Septum_form"/>
</dbReference>
<name>A0A089XAQ0_STRGA</name>
<evidence type="ECO:0000256" key="2">
    <source>
        <dbReference type="SAM" id="Phobius"/>
    </source>
</evidence>
<dbReference type="RefSeq" id="WP_043503817.1">
    <property type="nucleotide sequence ID" value="NZ_CP009438.1"/>
</dbReference>
<dbReference type="STRING" id="1907.SGLAU_21810"/>
<feature type="compositionally biased region" description="Pro residues" evidence="1">
    <location>
        <begin position="1"/>
        <end position="39"/>
    </location>
</feature>
<feature type="transmembrane region" description="Helical" evidence="2">
    <location>
        <begin position="105"/>
        <end position="124"/>
    </location>
</feature>
<organism evidence="5 6">
    <name type="scientific">Streptomyces glaucescens</name>
    <dbReference type="NCBI Taxonomy" id="1907"/>
    <lineage>
        <taxon>Bacteria</taxon>
        <taxon>Bacillati</taxon>
        <taxon>Actinomycetota</taxon>
        <taxon>Actinomycetes</taxon>
        <taxon>Kitasatosporales</taxon>
        <taxon>Streptomycetaceae</taxon>
        <taxon>Streptomyces</taxon>
    </lineage>
</organism>
<feature type="region of interest" description="Disordered" evidence="1">
    <location>
        <begin position="1"/>
        <end position="45"/>
    </location>
</feature>
<keyword evidence="2" id="KW-0812">Transmembrane</keyword>
<feature type="transmembrane region" description="Helical" evidence="2">
    <location>
        <begin position="68"/>
        <end position="93"/>
    </location>
</feature>
<feature type="domain" description="Septum formation-related" evidence="4">
    <location>
        <begin position="151"/>
        <end position="256"/>
    </location>
</feature>
<keyword evidence="6" id="KW-1185">Reference proteome</keyword>
<keyword evidence="2" id="KW-0472">Membrane</keyword>
<feature type="compositionally biased region" description="Gly residues" evidence="1">
    <location>
        <begin position="397"/>
        <end position="409"/>
    </location>
</feature>
<accession>A0A089XAQ0</accession>
<dbReference type="InterPro" id="IPR025241">
    <property type="entry name" value="DUF4190"/>
</dbReference>
<gene>
    <name evidence="5" type="ORF">SGLAU_21810</name>
</gene>
<proteinExistence type="predicted"/>
<dbReference type="HOGENOM" id="CLU_057327_0_0_11"/>
<dbReference type="eggNOG" id="ENOG5033A46">
    <property type="taxonomic scope" value="Bacteria"/>
</dbReference>
<dbReference type="AlphaFoldDB" id="A0A089XAQ0"/>
<feature type="region of interest" description="Disordered" evidence="1">
    <location>
        <begin position="382"/>
        <end position="409"/>
    </location>
</feature>
<evidence type="ECO:0000313" key="5">
    <source>
        <dbReference type="EMBL" id="AIS00314.1"/>
    </source>
</evidence>
<evidence type="ECO:0000313" key="6">
    <source>
        <dbReference type="Proteomes" id="UP000029482"/>
    </source>
</evidence>
<dbReference type="EMBL" id="CP009438">
    <property type="protein sequence ID" value="AIS00314.1"/>
    <property type="molecule type" value="Genomic_DNA"/>
</dbReference>
<evidence type="ECO:0000259" key="3">
    <source>
        <dbReference type="Pfam" id="PF13828"/>
    </source>
</evidence>
<dbReference type="KEGG" id="sgu:SGLAU_21810"/>
<dbReference type="Pfam" id="PF13828">
    <property type="entry name" value="DUF4190"/>
    <property type="match status" value="1"/>
</dbReference>
<feature type="domain" description="DUF4190" evidence="3">
    <location>
        <begin position="68"/>
        <end position="124"/>
    </location>
</feature>
<dbReference type="PROSITE" id="PS50231">
    <property type="entry name" value="RICIN_B_LECTIN"/>
    <property type="match status" value="1"/>
</dbReference>
<evidence type="ECO:0000256" key="1">
    <source>
        <dbReference type="SAM" id="MobiDB-lite"/>
    </source>
</evidence>
<evidence type="ECO:0000259" key="4">
    <source>
        <dbReference type="Pfam" id="PF13845"/>
    </source>
</evidence>
<dbReference type="Proteomes" id="UP000029482">
    <property type="component" value="Chromosome"/>
</dbReference>
<keyword evidence="2" id="KW-1133">Transmembrane helix</keyword>
<dbReference type="Pfam" id="PF13845">
    <property type="entry name" value="Septum_form"/>
    <property type="match status" value="1"/>
</dbReference>